<reference evidence="1" key="1">
    <citation type="submission" date="2021-03" db="EMBL/GenBank/DDBJ databases">
        <title>Bacillus suaedae sp. nov., isolated from Suaeda aralocaspica.</title>
        <authorList>
            <person name="Lei R.F.R."/>
        </authorList>
    </citation>
    <scope>NUCLEOTIDE SEQUENCE</scope>
    <source>
        <strain evidence="1">YZJH907-2</strain>
    </source>
</reference>
<proteinExistence type="predicted"/>
<dbReference type="AlphaFoldDB" id="A0A941ANG9"/>
<comment type="caution">
    <text evidence="1">The sequence shown here is derived from an EMBL/GenBank/DDBJ whole genome shotgun (WGS) entry which is preliminary data.</text>
</comment>
<keyword evidence="2" id="KW-1185">Reference proteome</keyword>
<accession>A0A941ANG9</accession>
<name>A0A941ANG9_9BACI</name>
<dbReference type="Proteomes" id="UP000678228">
    <property type="component" value="Unassembled WGS sequence"/>
</dbReference>
<dbReference type="EMBL" id="JAGKSQ010000002">
    <property type="protein sequence ID" value="MBP3950322.1"/>
    <property type="molecule type" value="Genomic_DNA"/>
</dbReference>
<sequence length="250" mass="30057">MNEINSLSNTVLITASSTFLAAALAQIISHQLTKRREYQNNIREIYQSLYSEILLDIYFYFEIKTHFRRYHDVREGVNEEEIFDKIQKHVRGNLKYAGPDVIFQLEAYASHEYFEDGKGNENESKYLLIHALLNELITHQKNTKMLNRASLKKLKLYRLYYLMLSFINSTLVDEQMTIMRSRFMFRNQKVLMLIYPLIKVVNNRLKRGIRLRFLKFLLLLIFSKKDRELQGIDQIFKEINHLLYRFHKLF</sequence>
<evidence type="ECO:0000313" key="1">
    <source>
        <dbReference type="EMBL" id="MBP3950322.1"/>
    </source>
</evidence>
<dbReference type="RefSeq" id="WP_210595973.1">
    <property type="nucleotide sequence ID" value="NZ_JAGKSQ010000002.1"/>
</dbReference>
<organism evidence="1 2">
    <name type="scientific">Halalkalibacter suaedae</name>
    <dbReference type="NCBI Taxonomy" id="2822140"/>
    <lineage>
        <taxon>Bacteria</taxon>
        <taxon>Bacillati</taxon>
        <taxon>Bacillota</taxon>
        <taxon>Bacilli</taxon>
        <taxon>Bacillales</taxon>
        <taxon>Bacillaceae</taxon>
        <taxon>Halalkalibacter</taxon>
    </lineage>
</organism>
<evidence type="ECO:0000313" key="2">
    <source>
        <dbReference type="Proteomes" id="UP000678228"/>
    </source>
</evidence>
<protein>
    <submittedName>
        <fullName evidence="1">Uncharacterized protein</fullName>
    </submittedName>
</protein>
<gene>
    <name evidence="1" type="ORF">J7W16_04195</name>
</gene>